<dbReference type="PROSITE" id="PS50067">
    <property type="entry name" value="KINESIN_MOTOR_2"/>
    <property type="match status" value="1"/>
</dbReference>
<dbReference type="GO" id="GO:0005874">
    <property type="term" value="C:microtubule"/>
    <property type="evidence" value="ECO:0007669"/>
    <property type="project" value="TreeGrafter"/>
</dbReference>
<dbReference type="Gene3D" id="3.40.850.10">
    <property type="entry name" value="Kinesin motor domain"/>
    <property type="match status" value="1"/>
</dbReference>
<dbReference type="GO" id="GO:0007018">
    <property type="term" value="P:microtubule-based movement"/>
    <property type="evidence" value="ECO:0007669"/>
    <property type="project" value="InterPro"/>
</dbReference>
<dbReference type="SMART" id="SM00129">
    <property type="entry name" value="KISc"/>
    <property type="match status" value="1"/>
</dbReference>
<feature type="coiled-coil region" evidence="2">
    <location>
        <begin position="338"/>
        <end position="390"/>
    </location>
</feature>
<dbReference type="SUPFAM" id="SSF52540">
    <property type="entry name" value="P-loop containing nucleoside triphosphate hydrolases"/>
    <property type="match status" value="1"/>
</dbReference>
<protein>
    <recommendedName>
        <fullName evidence="4">Kinesin motor domain-containing protein</fullName>
    </recommendedName>
</protein>
<accession>A0A7S3F1M5</accession>
<name>A0A7S3F1M5_9EUKA</name>
<evidence type="ECO:0000256" key="3">
    <source>
        <dbReference type="SAM" id="MobiDB-lite"/>
    </source>
</evidence>
<dbReference type="AlphaFoldDB" id="A0A7S3F1M5"/>
<comment type="similarity">
    <text evidence="1">Belongs to the TRAFAC class myosin-kinesin ATPase superfamily. Kinesin family.</text>
</comment>
<evidence type="ECO:0000256" key="1">
    <source>
        <dbReference type="PROSITE-ProRule" id="PRU00283"/>
    </source>
</evidence>
<reference evidence="5" key="1">
    <citation type="submission" date="2021-01" db="EMBL/GenBank/DDBJ databases">
        <authorList>
            <person name="Corre E."/>
            <person name="Pelletier E."/>
            <person name="Niang G."/>
            <person name="Scheremetjew M."/>
            <person name="Finn R."/>
            <person name="Kale V."/>
            <person name="Holt S."/>
            <person name="Cochrane G."/>
            <person name="Meng A."/>
            <person name="Brown T."/>
            <person name="Cohen L."/>
        </authorList>
    </citation>
    <scope>NUCLEOTIDE SEQUENCE</scope>
    <source>
        <strain evidence="5">CCMP281</strain>
    </source>
</reference>
<dbReference type="InterPro" id="IPR001752">
    <property type="entry name" value="Kinesin_motor_dom"/>
</dbReference>
<dbReference type="PRINTS" id="PR00380">
    <property type="entry name" value="KINESINHEAVY"/>
</dbReference>
<dbReference type="InterPro" id="IPR036961">
    <property type="entry name" value="Kinesin_motor_dom_sf"/>
</dbReference>
<dbReference type="InterPro" id="IPR027417">
    <property type="entry name" value="P-loop_NTPase"/>
</dbReference>
<evidence type="ECO:0000259" key="4">
    <source>
        <dbReference type="PROSITE" id="PS50067"/>
    </source>
</evidence>
<feature type="domain" description="Kinesin motor" evidence="4">
    <location>
        <begin position="1"/>
        <end position="322"/>
    </location>
</feature>
<dbReference type="GO" id="GO:0003777">
    <property type="term" value="F:microtubule motor activity"/>
    <property type="evidence" value="ECO:0007669"/>
    <property type="project" value="InterPro"/>
</dbReference>
<dbReference type="PANTHER" id="PTHR24115">
    <property type="entry name" value="KINESIN-RELATED"/>
    <property type="match status" value="1"/>
</dbReference>
<gene>
    <name evidence="5" type="ORF">HERI1096_LOCUS18454</name>
</gene>
<feature type="region of interest" description="Disordered" evidence="3">
    <location>
        <begin position="548"/>
        <end position="568"/>
    </location>
</feature>
<keyword evidence="2" id="KW-0175">Coiled coil</keyword>
<sequence>MALQCDRPNKLVWALGNAETGQEDATPKQFAFDDVLEQHVGQADVFDAAGIAAVQSAIGGHTGCVLTYGASGAGKDYSVRCERPGQEGLLLRSLALIFTGSAALVTATGTPRGARLSEEVPDDGTYEPPQPVKLAYMVLERNQTLHDLLAQQDLDLTAHELLGSQVLQSACQWETVTSTAEVMRHLSKADTARQQTHPGSQAQNGSHTLTFLSVGEKGMLILASLASSDKIDIPDDADDDYDDPLAGSFEALGRCLDALARAKRQTPPVSQSKLTALLAPAIGGPGAEMGGHTSLLLCVHPAITQAASTHQTLQFGQLSVPTVTRVQAQSTVDYGALAAQLMGQRDSKQEALHELELKVLKVLRPQLDEVMNQEQQIKQLSIALAQTQWEARTFISKESQIQGKLEELRQEHSQRMYSLRAERTTIMNELQEEMGSVKGGREFGDMREQHEQDVQAIGLRLRALQSYVETAEAELAVQEENSTRARAVLPGAAREMATLALSFSEDGAPEEAAALFAHSLTILEAAFGSQQPELAAFKMEVQRVVDSGAATAPPTGGEKAFSTDPYDA</sequence>
<evidence type="ECO:0000256" key="2">
    <source>
        <dbReference type="SAM" id="Coils"/>
    </source>
</evidence>
<proteinExistence type="inferred from homology"/>
<dbReference type="Pfam" id="PF00225">
    <property type="entry name" value="Kinesin"/>
    <property type="match status" value="1"/>
</dbReference>
<dbReference type="EMBL" id="HBHX01033177">
    <property type="protein sequence ID" value="CAE0117755.1"/>
    <property type="molecule type" value="Transcribed_RNA"/>
</dbReference>
<organism evidence="5">
    <name type="scientific">Haptolina ericina</name>
    <dbReference type="NCBI Taxonomy" id="156174"/>
    <lineage>
        <taxon>Eukaryota</taxon>
        <taxon>Haptista</taxon>
        <taxon>Haptophyta</taxon>
        <taxon>Prymnesiophyceae</taxon>
        <taxon>Prymnesiales</taxon>
        <taxon>Prymnesiaceae</taxon>
        <taxon>Haptolina</taxon>
    </lineage>
</organism>
<dbReference type="GO" id="GO:0005524">
    <property type="term" value="F:ATP binding"/>
    <property type="evidence" value="ECO:0007669"/>
    <property type="project" value="InterPro"/>
</dbReference>
<dbReference type="GO" id="GO:0005871">
    <property type="term" value="C:kinesin complex"/>
    <property type="evidence" value="ECO:0007669"/>
    <property type="project" value="TreeGrafter"/>
</dbReference>
<comment type="caution">
    <text evidence="1">Lacks conserved residue(s) required for the propagation of feature annotation.</text>
</comment>
<feature type="coiled-coil region" evidence="2">
    <location>
        <begin position="461"/>
        <end position="488"/>
    </location>
</feature>
<dbReference type="GO" id="GO:0008017">
    <property type="term" value="F:microtubule binding"/>
    <property type="evidence" value="ECO:0007669"/>
    <property type="project" value="InterPro"/>
</dbReference>
<evidence type="ECO:0000313" key="5">
    <source>
        <dbReference type="EMBL" id="CAE0117755.1"/>
    </source>
</evidence>
<dbReference type="GO" id="GO:0016887">
    <property type="term" value="F:ATP hydrolysis activity"/>
    <property type="evidence" value="ECO:0007669"/>
    <property type="project" value="TreeGrafter"/>
</dbReference>
<dbReference type="InterPro" id="IPR027640">
    <property type="entry name" value="Kinesin-like_fam"/>
</dbReference>